<evidence type="ECO:0000313" key="2">
    <source>
        <dbReference type="EMBL" id="KAF6726843.1"/>
    </source>
</evidence>
<dbReference type="EMBL" id="WKFB01000320">
    <property type="protein sequence ID" value="KAF6726843.1"/>
    <property type="molecule type" value="Genomic_DNA"/>
</dbReference>
<dbReference type="Proteomes" id="UP000646548">
    <property type="component" value="Unassembled WGS sequence"/>
</dbReference>
<comment type="caution">
    <text evidence="2">The sequence shown here is derived from an EMBL/GenBank/DDBJ whole genome shotgun (WGS) entry which is preliminary data.</text>
</comment>
<reference evidence="2" key="1">
    <citation type="journal article" name="BMC Genomics">
        <title>Long-read sequencing and de novo genome assembly of marine medaka (Oryzias melastigma).</title>
        <authorList>
            <person name="Liang P."/>
            <person name="Saqib H.S.A."/>
            <person name="Ni X."/>
            <person name="Shen Y."/>
        </authorList>
    </citation>
    <scope>NUCLEOTIDE SEQUENCE</scope>
    <source>
        <strain evidence="2">Bigg-433</strain>
    </source>
</reference>
<protein>
    <submittedName>
        <fullName evidence="2">Uncharacterized protein</fullName>
    </submittedName>
</protein>
<evidence type="ECO:0000313" key="3">
    <source>
        <dbReference type="Proteomes" id="UP000646548"/>
    </source>
</evidence>
<accession>A0A834CDZ9</accession>
<name>A0A834CDZ9_ORYME</name>
<feature type="region of interest" description="Disordered" evidence="1">
    <location>
        <begin position="34"/>
        <end position="54"/>
    </location>
</feature>
<organism evidence="2 3">
    <name type="scientific">Oryzias melastigma</name>
    <name type="common">Marine medaka</name>
    <dbReference type="NCBI Taxonomy" id="30732"/>
    <lineage>
        <taxon>Eukaryota</taxon>
        <taxon>Metazoa</taxon>
        <taxon>Chordata</taxon>
        <taxon>Craniata</taxon>
        <taxon>Vertebrata</taxon>
        <taxon>Euteleostomi</taxon>
        <taxon>Actinopterygii</taxon>
        <taxon>Neopterygii</taxon>
        <taxon>Teleostei</taxon>
        <taxon>Neoteleostei</taxon>
        <taxon>Acanthomorphata</taxon>
        <taxon>Ovalentaria</taxon>
        <taxon>Atherinomorphae</taxon>
        <taxon>Beloniformes</taxon>
        <taxon>Adrianichthyidae</taxon>
        <taxon>Oryziinae</taxon>
        <taxon>Oryzias</taxon>
    </lineage>
</organism>
<dbReference type="AlphaFoldDB" id="A0A834CDZ9"/>
<proteinExistence type="predicted"/>
<sequence>MLERGAASLSVPLCSNSERPLINILSAFTEQERCGTPSPRRATNAAASSPVGGHLRGHEDICCSDLFQRAEREPRPLPLFSLRVVMQQRSASVR</sequence>
<evidence type="ECO:0000256" key="1">
    <source>
        <dbReference type="SAM" id="MobiDB-lite"/>
    </source>
</evidence>
<gene>
    <name evidence="2" type="ORF">FQA47_010537</name>
</gene>